<dbReference type="InterPro" id="IPR003607">
    <property type="entry name" value="HD/PDEase_dom"/>
</dbReference>
<dbReference type="Gene3D" id="1.10.3210.10">
    <property type="entry name" value="Hypothetical protein af1432"/>
    <property type="match status" value="1"/>
</dbReference>
<evidence type="ECO:0000313" key="2">
    <source>
        <dbReference type="EMBL" id="PZV40110.1"/>
    </source>
</evidence>
<dbReference type="AlphaFoldDB" id="A0A2W7CA44"/>
<dbReference type="SUPFAM" id="SSF109604">
    <property type="entry name" value="HD-domain/PDEase-like"/>
    <property type="match status" value="1"/>
</dbReference>
<keyword evidence="3" id="KW-1185">Reference proteome</keyword>
<organism evidence="2 3">
    <name type="scientific">Mesorhizobium kowhaii</name>
    <dbReference type="NCBI Taxonomy" id="1300272"/>
    <lineage>
        <taxon>Bacteria</taxon>
        <taxon>Pseudomonadati</taxon>
        <taxon>Pseudomonadota</taxon>
        <taxon>Alphaproteobacteria</taxon>
        <taxon>Hyphomicrobiales</taxon>
        <taxon>Phyllobacteriaceae</taxon>
        <taxon>Mesorhizobium</taxon>
    </lineage>
</organism>
<dbReference type="Pfam" id="PF01966">
    <property type="entry name" value="HD"/>
    <property type="match status" value="1"/>
</dbReference>
<dbReference type="EMBL" id="MZXV01000012">
    <property type="protein sequence ID" value="PZV40110.1"/>
    <property type="molecule type" value="Genomic_DNA"/>
</dbReference>
<dbReference type="CDD" id="cd00077">
    <property type="entry name" value="HDc"/>
    <property type="match status" value="1"/>
</dbReference>
<evidence type="ECO:0000313" key="3">
    <source>
        <dbReference type="Proteomes" id="UP000248616"/>
    </source>
</evidence>
<dbReference type="Proteomes" id="UP000248616">
    <property type="component" value="Unassembled WGS sequence"/>
</dbReference>
<proteinExistence type="predicted"/>
<feature type="domain" description="HD" evidence="1">
    <location>
        <begin position="37"/>
        <end position="123"/>
    </location>
</feature>
<dbReference type="PANTHER" id="PTHR35569:SF1">
    <property type="entry name" value="CYANAMIDE HYDRATASE DDI2-RELATED"/>
    <property type="match status" value="1"/>
</dbReference>
<comment type="caution">
    <text evidence="2">The sequence shown here is derived from an EMBL/GenBank/DDBJ whole genome shotgun (WGS) entry which is preliminary data.</text>
</comment>
<sequence>MTLARLKSVAGIPIPDTMLCNAAIDLLESSSPEFLCTHCLRTYIFGSLAVRGIGGVVVDEEAAFCGAVLHDLGLVPPYRRDNRFEVDGADAARKFCERHKVSPERADIVWKAIALHTSPGIPTRLAGEIALVHLGAGLDFLGLGLDQVPPQLVEEMLEKYPRMNFKSEFRNLLVEHCRNNPAVQILTWTDDIARTAGCTLHGQPIPTASQIMSAAPFDQ</sequence>
<dbReference type="InterPro" id="IPR006674">
    <property type="entry name" value="HD_domain"/>
</dbReference>
<dbReference type="RefSeq" id="WP_111542640.1">
    <property type="nucleotide sequence ID" value="NZ_MZXV01000012.1"/>
</dbReference>
<dbReference type="PANTHER" id="PTHR35569">
    <property type="entry name" value="CYANAMIDE HYDRATASE DDI2-RELATED"/>
    <property type="match status" value="1"/>
</dbReference>
<protein>
    <recommendedName>
        <fullName evidence="1">HD domain-containing protein</fullName>
    </recommendedName>
</protein>
<accession>A0A2W7CA44</accession>
<reference evidence="3" key="1">
    <citation type="submission" date="2017-03" db="EMBL/GenBank/DDBJ databases">
        <authorList>
            <person name="Safronova V.I."/>
            <person name="Sazanova A.L."/>
            <person name="Chirak E.R."/>
        </authorList>
    </citation>
    <scope>NUCLEOTIDE SEQUENCE [LARGE SCALE GENOMIC DNA]</scope>
    <source>
        <strain evidence="3">Ach-343</strain>
    </source>
</reference>
<name>A0A2W7CA44_9HYPH</name>
<dbReference type="OrthoDB" id="8478129at2"/>
<evidence type="ECO:0000259" key="1">
    <source>
        <dbReference type="Pfam" id="PF01966"/>
    </source>
</evidence>
<gene>
    <name evidence="2" type="ORF">B5V02_02250</name>
</gene>